<reference evidence="12 13" key="1">
    <citation type="journal article" date="2023" name="G3 (Bethesda)">
        <title>A chromosome-length genome assembly and annotation of blackberry (Rubus argutus, cv. 'Hillquist').</title>
        <authorList>
            <person name="Bruna T."/>
            <person name="Aryal R."/>
            <person name="Dudchenko O."/>
            <person name="Sargent D.J."/>
            <person name="Mead D."/>
            <person name="Buti M."/>
            <person name="Cavallini A."/>
            <person name="Hytonen T."/>
            <person name="Andres J."/>
            <person name="Pham M."/>
            <person name="Weisz D."/>
            <person name="Mascagni F."/>
            <person name="Usai G."/>
            <person name="Natali L."/>
            <person name="Bassil N."/>
            <person name="Fernandez G.E."/>
            <person name="Lomsadze A."/>
            <person name="Armour M."/>
            <person name="Olukolu B."/>
            <person name="Poorten T."/>
            <person name="Britton C."/>
            <person name="Davik J."/>
            <person name="Ashrafi H."/>
            <person name="Aiden E.L."/>
            <person name="Borodovsky M."/>
            <person name="Worthington M."/>
        </authorList>
    </citation>
    <scope>NUCLEOTIDE SEQUENCE [LARGE SCALE GENOMIC DNA]</scope>
    <source>
        <strain evidence="12">PI 553951</strain>
    </source>
</reference>
<dbReference type="SUPFAM" id="SSF46689">
    <property type="entry name" value="Homeodomain-like"/>
    <property type="match status" value="1"/>
</dbReference>
<protein>
    <recommendedName>
        <fullName evidence="11">ZF-HD dimerization-type domain-containing protein</fullName>
    </recommendedName>
</protein>
<feature type="region of interest" description="Disordered" evidence="10">
    <location>
        <begin position="22"/>
        <end position="106"/>
    </location>
</feature>
<name>A0AAW1WXH8_RUBAR</name>
<feature type="compositionally biased region" description="Low complexity" evidence="10">
    <location>
        <begin position="56"/>
        <end position="66"/>
    </location>
</feature>
<dbReference type="PANTHER" id="PTHR31948:SF163">
    <property type="entry name" value="ZINC-FINGER HOMEODOMAIN PROTEIN 3"/>
    <property type="match status" value="1"/>
</dbReference>
<dbReference type="InterPro" id="IPR006456">
    <property type="entry name" value="ZF_HD_homeobox_Cys/His_dimer"/>
</dbReference>
<evidence type="ECO:0000256" key="4">
    <source>
        <dbReference type="ARBA" id="ARBA00022833"/>
    </source>
</evidence>
<evidence type="ECO:0000256" key="7">
    <source>
        <dbReference type="ARBA" id="ARBA00023155"/>
    </source>
</evidence>
<dbReference type="GO" id="GO:0003700">
    <property type="term" value="F:DNA-binding transcription factor activity"/>
    <property type="evidence" value="ECO:0007669"/>
    <property type="project" value="TreeGrafter"/>
</dbReference>
<keyword evidence="6" id="KW-0238">DNA-binding</keyword>
<proteinExistence type="predicted"/>
<keyword evidence="4" id="KW-0862">Zinc</keyword>
<feature type="domain" description="ZF-HD dimerization-type" evidence="11">
    <location>
        <begin position="132"/>
        <end position="181"/>
    </location>
</feature>
<keyword evidence="8" id="KW-0804">Transcription</keyword>
<accession>A0AAW1WXH8</accession>
<dbReference type="AlphaFoldDB" id="A0AAW1WXH8"/>
<dbReference type="NCBIfam" id="TIGR01566">
    <property type="entry name" value="ZF_HD_prot_N"/>
    <property type="match status" value="1"/>
</dbReference>
<evidence type="ECO:0000256" key="9">
    <source>
        <dbReference type="ARBA" id="ARBA00023242"/>
    </source>
</evidence>
<evidence type="ECO:0000256" key="8">
    <source>
        <dbReference type="ARBA" id="ARBA00023163"/>
    </source>
</evidence>
<dbReference type="EMBL" id="JBEDUW010000005">
    <property type="protein sequence ID" value="KAK9928713.1"/>
    <property type="molecule type" value="Genomic_DNA"/>
</dbReference>
<keyword evidence="3" id="KW-0863">Zinc-finger</keyword>
<keyword evidence="5" id="KW-0805">Transcription regulation</keyword>
<sequence length="377" mass="41354">MELSSHQEGQIPISIPIPIPINTSYGGGGHGHGHMIHHHHQHEPAAPHTHIHSHNNHIIPSSASAPAPAPAPAPPQNQIPISINNNGPSMPKTTSLLDQEGEEEEEEHVNHVKVASYNNTSNSKKVVNSIKYKECLKNHAAAMGGTATDGCGEFMPSGEEGTIEALNCSACNCHRNFHRKEIEGDHGMSSSWDNVNNSSRVGTSVGRKFLIGHPNGHKNMNILSPEALGFHTAANPIGGFLASRTAPHHPHHQMIMSYNNNMGMGGMMGSQLPSESDEQDQDQMHHHGHGGGVHVASRAPVQLVKKRFRTKFTQEQKEKMFNFAEKVGWKIQKQEESVVQNFCHEIGVKRRVLKVWMHNNKHNLAKNKSQTPPNTTA</sequence>
<feature type="compositionally biased region" description="Pro residues" evidence="10">
    <location>
        <begin position="67"/>
        <end position="77"/>
    </location>
</feature>
<dbReference type="PANTHER" id="PTHR31948">
    <property type="entry name" value="ZINC-FINGER HOMEODOMAIN PROTEIN 2"/>
    <property type="match status" value="1"/>
</dbReference>
<keyword evidence="13" id="KW-1185">Reference proteome</keyword>
<keyword evidence="9" id="KW-0539">Nucleus</keyword>
<dbReference type="InterPro" id="IPR009057">
    <property type="entry name" value="Homeodomain-like_sf"/>
</dbReference>
<dbReference type="GO" id="GO:0000976">
    <property type="term" value="F:transcription cis-regulatory region binding"/>
    <property type="evidence" value="ECO:0007669"/>
    <property type="project" value="TreeGrafter"/>
</dbReference>
<dbReference type="InterPro" id="IPR006455">
    <property type="entry name" value="Homeodomain_ZF_HD"/>
</dbReference>
<evidence type="ECO:0000256" key="5">
    <source>
        <dbReference type="ARBA" id="ARBA00023015"/>
    </source>
</evidence>
<dbReference type="PROSITE" id="PS51523">
    <property type="entry name" value="ZF_HD_DIMER"/>
    <property type="match status" value="1"/>
</dbReference>
<dbReference type="FunFam" id="1.10.10.60:FF:000257">
    <property type="entry name" value="Zinc-finger homeodomain protein 2"/>
    <property type="match status" value="1"/>
</dbReference>
<evidence type="ECO:0000256" key="2">
    <source>
        <dbReference type="ARBA" id="ARBA00022723"/>
    </source>
</evidence>
<keyword evidence="7" id="KW-0371">Homeobox</keyword>
<evidence type="ECO:0000256" key="3">
    <source>
        <dbReference type="ARBA" id="ARBA00022771"/>
    </source>
</evidence>
<evidence type="ECO:0000313" key="13">
    <source>
        <dbReference type="Proteomes" id="UP001457282"/>
    </source>
</evidence>
<comment type="subcellular location">
    <subcellularLocation>
        <location evidence="1">Nucleus</location>
    </subcellularLocation>
</comment>
<dbReference type="Proteomes" id="UP001457282">
    <property type="component" value="Unassembled WGS sequence"/>
</dbReference>
<evidence type="ECO:0000256" key="10">
    <source>
        <dbReference type="SAM" id="MobiDB-lite"/>
    </source>
</evidence>
<dbReference type="Pfam" id="PF04770">
    <property type="entry name" value="ZF-HD_dimer"/>
    <property type="match status" value="1"/>
</dbReference>
<evidence type="ECO:0000256" key="6">
    <source>
        <dbReference type="ARBA" id="ARBA00023125"/>
    </source>
</evidence>
<feature type="compositionally biased region" description="Polar residues" evidence="10">
    <location>
        <begin position="87"/>
        <end position="97"/>
    </location>
</feature>
<feature type="region of interest" description="Disordered" evidence="10">
    <location>
        <begin position="270"/>
        <end position="294"/>
    </location>
</feature>
<dbReference type="GO" id="GO:0050793">
    <property type="term" value="P:regulation of developmental process"/>
    <property type="evidence" value="ECO:0007669"/>
    <property type="project" value="TreeGrafter"/>
</dbReference>
<keyword evidence="2" id="KW-0479">Metal-binding</keyword>
<evidence type="ECO:0000259" key="11">
    <source>
        <dbReference type="PROSITE" id="PS51523"/>
    </source>
</evidence>
<gene>
    <name evidence="12" type="ORF">M0R45_025836</name>
</gene>
<organism evidence="12 13">
    <name type="scientific">Rubus argutus</name>
    <name type="common">Southern blackberry</name>
    <dbReference type="NCBI Taxonomy" id="59490"/>
    <lineage>
        <taxon>Eukaryota</taxon>
        <taxon>Viridiplantae</taxon>
        <taxon>Streptophyta</taxon>
        <taxon>Embryophyta</taxon>
        <taxon>Tracheophyta</taxon>
        <taxon>Spermatophyta</taxon>
        <taxon>Magnoliopsida</taxon>
        <taxon>eudicotyledons</taxon>
        <taxon>Gunneridae</taxon>
        <taxon>Pentapetalae</taxon>
        <taxon>rosids</taxon>
        <taxon>fabids</taxon>
        <taxon>Rosales</taxon>
        <taxon>Rosaceae</taxon>
        <taxon>Rosoideae</taxon>
        <taxon>Rosoideae incertae sedis</taxon>
        <taxon>Rubus</taxon>
    </lineage>
</organism>
<evidence type="ECO:0000256" key="1">
    <source>
        <dbReference type="ARBA" id="ARBA00004123"/>
    </source>
</evidence>
<feature type="compositionally biased region" description="Basic residues" evidence="10">
    <location>
        <begin position="31"/>
        <end position="41"/>
    </location>
</feature>
<dbReference type="Gene3D" id="1.10.10.60">
    <property type="entry name" value="Homeodomain-like"/>
    <property type="match status" value="1"/>
</dbReference>
<dbReference type="GO" id="GO:0008270">
    <property type="term" value="F:zinc ion binding"/>
    <property type="evidence" value="ECO:0007669"/>
    <property type="project" value="UniProtKB-KW"/>
</dbReference>
<dbReference type="GO" id="GO:0005634">
    <property type="term" value="C:nucleus"/>
    <property type="evidence" value="ECO:0007669"/>
    <property type="project" value="UniProtKB-SubCell"/>
</dbReference>
<dbReference type="NCBIfam" id="TIGR01565">
    <property type="entry name" value="homeo_ZF_HD"/>
    <property type="match status" value="1"/>
</dbReference>
<evidence type="ECO:0000313" key="12">
    <source>
        <dbReference type="EMBL" id="KAK9928713.1"/>
    </source>
</evidence>
<comment type="caution">
    <text evidence="12">The sequence shown here is derived from an EMBL/GenBank/DDBJ whole genome shotgun (WGS) entry which is preliminary data.</text>
</comment>